<dbReference type="SUPFAM" id="SSF50156">
    <property type="entry name" value="PDZ domain-like"/>
    <property type="match status" value="1"/>
</dbReference>
<protein>
    <recommendedName>
        <fullName evidence="4">PDZ domain-containing protein</fullName>
    </recommendedName>
</protein>
<keyword evidence="3" id="KW-1185">Reference proteome</keyword>
<accession>A0A1V9Y8G6</accession>
<evidence type="ECO:0000256" key="1">
    <source>
        <dbReference type="SAM" id="MobiDB-lite"/>
    </source>
</evidence>
<dbReference type="OrthoDB" id="67726at2759"/>
<proteinExistence type="predicted"/>
<reference evidence="2 3" key="1">
    <citation type="journal article" date="2014" name="Genome Biol. Evol.">
        <title>The secreted proteins of Achlya hypogyna and Thraustotheca clavata identify the ancestral oomycete secretome and reveal gene acquisitions by horizontal gene transfer.</title>
        <authorList>
            <person name="Misner I."/>
            <person name="Blouin N."/>
            <person name="Leonard G."/>
            <person name="Richards T.A."/>
            <person name="Lane C.E."/>
        </authorList>
    </citation>
    <scope>NUCLEOTIDE SEQUENCE [LARGE SCALE GENOMIC DNA]</scope>
    <source>
        <strain evidence="2 3">ATCC 34112</strain>
    </source>
</reference>
<name>A0A1V9Y8G6_9STRA</name>
<comment type="caution">
    <text evidence="2">The sequence shown here is derived from an EMBL/GenBank/DDBJ whole genome shotgun (WGS) entry which is preliminary data.</text>
</comment>
<organism evidence="2 3">
    <name type="scientific">Thraustotheca clavata</name>
    <dbReference type="NCBI Taxonomy" id="74557"/>
    <lineage>
        <taxon>Eukaryota</taxon>
        <taxon>Sar</taxon>
        <taxon>Stramenopiles</taxon>
        <taxon>Oomycota</taxon>
        <taxon>Saprolegniomycetes</taxon>
        <taxon>Saprolegniales</taxon>
        <taxon>Achlyaceae</taxon>
        <taxon>Thraustotheca</taxon>
    </lineage>
</organism>
<evidence type="ECO:0000313" key="2">
    <source>
        <dbReference type="EMBL" id="OQR82016.1"/>
    </source>
</evidence>
<sequence>MAAVGRQEQSQVDLQKQVIQKQTDHLISLMKLYLKTTEDINCLPEYQTYIRRTLQKEADKCVSSPLLSAKPVPISPINDFSAFSDSDDDEEMPQEITPTQEKNNSEHPLDVFEIVFVQKSIGLKLIMDDAKRFVVVRECINDSEAKKYSDIYPGVIILAVNGTINRTLTRLRDAPRPLVVRFGHPNKANVGSWNDAL</sequence>
<evidence type="ECO:0000313" key="3">
    <source>
        <dbReference type="Proteomes" id="UP000243217"/>
    </source>
</evidence>
<dbReference type="AlphaFoldDB" id="A0A1V9Y8G6"/>
<dbReference type="InterPro" id="IPR036034">
    <property type="entry name" value="PDZ_sf"/>
</dbReference>
<evidence type="ECO:0008006" key="4">
    <source>
        <dbReference type="Google" id="ProtNLM"/>
    </source>
</evidence>
<dbReference type="EMBL" id="JNBS01004853">
    <property type="protein sequence ID" value="OQR82016.1"/>
    <property type="molecule type" value="Genomic_DNA"/>
</dbReference>
<dbReference type="Proteomes" id="UP000243217">
    <property type="component" value="Unassembled WGS sequence"/>
</dbReference>
<gene>
    <name evidence="2" type="ORF">THRCLA_11210</name>
</gene>
<feature type="region of interest" description="Disordered" evidence="1">
    <location>
        <begin position="83"/>
        <end position="103"/>
    </location>
</feature>